<evidence type="ECO:0000256" key="1">
    <source>
        <dbReference type="ARBA" id="ARBA00010996"/>
    </source>
</evidence>
<organism evidence="2 3">
    <name type="scientific">Salix dunnii</name>
    <dbReference type="NCBI Taxonomy" id="1413687"/>
    <lineage>
        <taxon>Eukaryota</taxon>
        <taxon>Viridiplantae</taxon>
        <taxon>Streptophyta</taxon>
        <taxon>Embryophyta</taxon>
        <taxon>Tracheophyta</taxon>
        <taxon>Spermatophyta</taxon>
        <taxon>Magnoliopsida</taxon>
        <taxon>eudicotyledons</taxon>
        <taxon>Gunneridae</taxon>
        <taxon>Pentapetalae</taxon>
        <taxon>rosids</taxon>
        <taxon>fabids</taxon>
        <taxon>Malpighiales</taxon>
        <taxon>Salicaceae</taxon>
        <taxon>Saliceae</taxon>
        <taxon>Salix</taxon>
    </lineage>
</organism>
<protein>
    <submittedName>
        <fullName evidence="2">Uncharacterized protein</fullName>
    </submittedName>
</protein>
<dbReference type="AlphaFoldDB" id="A0A835MWW8"/>
<comment type="similarity">
    <text evidence="1">Belongs to the SCO1/2 family.</text>
</comment>
<evidence type="ECO:0000313" key="3">
    <source>
        <dbReference type="Proteomes" id="UP000657918"/>
    </source>
</evidence>
<name>A0A835MWW8_9ROSI</name>
<proteinExistence type="inferred from homology"/>
<gene>
    <name evidence="2" type="ORF">SADUNF_Sadunf05G0050400</name>
</gene>
<dbReference type="GO" id="GO:0005739">
    <property type="term" value="C:mitochondrion"/>
    <property type="evidence" value="ECO:0007669"/>
    <property type="project" value="GOC"/>
</dbReference>
<reference evidence="2 3" key="1">
    <citation type="submission" date="2020-10" db="EMBL/GenBank/DDBJ databases">
        <title>Plant Genome Project.</title>
        <authorList>
            <person name="Zhang R.-G."/>
        </authorList>
    </citation>
    <scope>NUCLEOTIDE SEQUENCE [LARGE SCALE GENOMIC DNA]</scope>
    <source>
        <strain evidence="2">FAFU-HL-1</strain>
        <tissue evidence="2">Leaf</tissue>
    </source>
</reference>
<dbReference type="EMBL" id="JADGMS010000005">
    <property type="protein sequence ID" value="KAF9681892.1"/>
    <property type="molecule type" value="Genomic_DNA"/>
</dbReference>
<dbReference type="Gene3D" id="3.40.30.10">
    <property type="entry name" value="Glutaredoxin"/>
    <property type="match status" value="1"/>
</dbReference>
<evidence type="ECO:0000313" key="2">
    <source>
        <dbReference type="EMBL" id="KAF9681892.1"/>
    </source>
</evidence>
<dbReference type="PANTHER" id="PTHR12151:SF1">
    <property type="entry name" value="PROTEIN SCO1 HOMOLOG 2, MITOCHONDRIAL"/>
    <property type="match status" value="1"/>
</dbReference>
<dbReference type="SUPFAM" id="SSF52833">
    <property type="entry name" value="Thioredoxin-like"/>
    <property type="match status" value="1"/>
</dbReference>
<dbReference type="PANTHER" id="PTHR12151">
    <property type="entry name" value="ELECTRON TRANSPORT PROTIN SCO1/SENC FAMILY MEMBER"/>
    <property type="match status" value="1"/>
</dbReference>
<dbReference type="FunFam" id="3.40.30.10:FF:000013">
    <property type="entry name" value="Blast:Protein SCO1 homolog, mitochondrial"/>
    <property type="match status" value="1"/>
</dbReference>
<keyword evidence="3" id="KW-1185">Reference proteome</keyword>
<dbReference type="InterPro" id="IPR036249">
    <property type="entry name" value="Thioredoxin-like_sf"/>
</dbReference>
<dbReference type="InterPro" id="IPR003782">
    <property type="entry name" value="SCO1/SenC"/>
</dbReference>
<comment type="caution">
    <text evidence="2">The sequence shown here is derived from an EMBL/GenBank/DDBJ whole genome shotgun (WGS) entry which is preliminary data.</text>
</comment>
<dbReference type="Proteomes" id="UP000657918">
    <property type="component" value="Unassembled WGS sequence"/>
</dbReference>
<dbReference type="CDD" id="cd02968">
    <property type="entry name" value="SCO"/>
    <property type="match status" value="1"/>
</dbReference>
<dbReference type="GO" id="GO:0033617">
    <property type="term" value="P:mitochondrial respiratory chain complex IV assembly"/>
    <property type="evidence" value="ECO:0007669"/>
    <property type="project" value="TreeGrafter"/>
</dbReference>
<dbReference type="OrthoDB" id="270009at2759"/>
<dbReference type="Pfam" id="PF02630">
    <property type="entry name" value="SCO1-SenC"/>
    <property type="match status" value="1"/>
</dbReference>
<accession>A0A835MWW8</accession>
<sequence>MLRVCLYAPRKESILQKPIPPNKIKKKKKKKTMSISRYLFFSTGQRPRQCLNLLQRLGPSKSVQSSCFSKSTRQNHWKRTVPQVEVELQAPRFLVIVCRLASSLSLIDMWRILQLKLKCVILQPAAILGFVGLAAFVHFNDERRAVPKGRGSDCVNIKGPIIGGPFTLVNTQNKVVTEKDFLGNWVLLYFGYTSSPDVGPEQLKLITKAINTLESQENLMVLPMFVTLDPQRDNPPHLRAYLEEFESRIVGLTGPVGAIRQMAQEYRVYFRKVEEEGGDYLVDTSHNMYLINPNMEVVKCFGVEYNAEELSEAIGKELKRTSS</sequence>